<dbReference type="AlphaFoldDB" id="A0A0B7A0H2"/>
<sequence length="51" mass="5918">MFPRQKQMMQIEQVKLVQTQSINNKYKMHTSVVEYNLSPPAQFVCSSLDNG</sequence>
<evidence type="ECO:0000313" key="1">
    <source>
        <dbReference type="EMBL" id="CEK74353.1"/>
    </source>
</evidence>
<dbReference type="EMBL" id="HACG01027488">
    <property type="protein sequence ID" value="CEK74353.1"/>
    <property type="molecule type" value="Transcribed_RNA"/>
</dbReference>
<protein>
    <submittedName>
        <fullName evidence="1">Uncharacterized protein</fullName>
    </submittedName>
</protein>
<name>A0A0B7A0H2_9EUPU</name>
<accession>A0A0B7A0H2</accession>
<organism evidence="1">
    <name type="scientific">Arion vulgaris</name>
    <dbReference type="NCBI Taxonomy" id="1028688"/>
    <lineage>
        <taxon>Eukaryota</taxon>
        <taxon>Metazoa</taxon>
        <taxon>Spiralia</taxon>
        <taxon>Lophotrochozoa</taxon>
        <taxon>Mollusca</taxon>
        <taxon>Gastropoda</taxon>
        <taxon>Heterobranchia</taxon>
        <taxon>Euthyneura</taxon>
        <taxon>Panpulmonata</taxon>
        <taxon>Eupulmonata</taxon>
        <taxon>Stylommatophora</taxon>
        <taxon>Helicina</taxon>
        <taxon>Arionoidea</taxon>
        <taxon>Arionidae</taxon>
        <taxon>Arion</taxon>
    </lineage>
</organism>
<proteinExistence type="predicted"/>
<reference evidence="1" key="1">
    <citation type="submission" date="2014-12" db="EMBL/GenBank/DDBJ databases">
        <title>Insight into the proteome of Arion vulgaris.</title>
        <authorList>
            <person name="Aradska J."/>
            <person name="Bulat T."/>
            <person name="Smidak R."/>
            <person name="Sarate P."/>
            <person name="Gangsoo J."/>
            <person name="Sialana F."/>
            <person name="Bilban M."/>
            <person name="Lubec G."/>
        </authorList>
    </citation>
    <scope>NUCLEOTIDE SEQUENCE</scope>
    <source>
        <tissue evidence="1">Skin</tissue>
    </source>
</reference>
<gene>
    <name evidence="1" type="primary">ORF90706</name>
</gene>